<dbReference type="AlphaFoldDB" id="A0A401TNV0"/>
<keyword evidence="3" id="KW-1185">Reference proteome</keyword>
<feature type="region of interest" description="Disordered" evidence="1">
    <location>
        <begin position="32"/>
        <end position="83"/>
    </location>
</feature>
<reference evidence="2 3" key="1">
    <citation type="journal article" date="2018" name="Nat. Ecol. Evol.">
        <title>Shark genomes provide insights into elasmobranch evolution and the origin of vertebrates.</title>
        <authorList>
            <person name="Hara Y"/>
            <person name="Yamaguchi K"/>
            <person name="Onimaru K"/>
            <person name="Kadota M"/>
            <person name="Koyanagi M"/>
            <person name="Keeley SD"/>
            <person name="Tatsumi K"/>
            <person name="Tanaka K"/>
            <person name="Motone F"/>
            <person name="Kageyama Y"/>
            <person name="Nozu R"/>
            <person name="Adachi N"/>
            <person name="Nishimura O"/>
            <person name="Nakagawa R"/>
            <person name="Tanegashima C"/>
            <person name="Kiyatake I"/>
            <person name="Matsumoto R"/>
            <person name="Murakumo K"/>
            <person name="Nishida K"/>
            <person name="Terakita A"/>
            <person name="Kuratani S"/>
            <person name="Sato K"/>
            <person name="Hyodo S Kuraku.S."/>
        </authorList>
    </citation>
    <scope>NUCLEOTIDE SEQUENCE [LARGE SCALE GENOMIC DNA]</scope>
</reference>
<comment type="caution">
    <text evidence="2">The sequence shown here is derived from an EMBL/GenBank/DDBJ whole genome shotgun (WGS) entry which is preliminary data.</text>
</comment>
<feature type="non-terminal residue" evidence="2">
    <location>
        <position position="1"/>
    </location>
</feature>
<proteinExistence type="predicted"/>
<gene>
    <name evidence="2" type="ORF">chiPu_0028041</name>
</gene>
<accession>A0A401TNV0</accession>
<evidence type="ECO:0000313" key="2">
    <source>
        <dbReference type="EMBL" id="GCC44292.1"/>
    </source>
</evidence>
<feature type="region of interest" description="Disordered" evidence="1">
    <location>
        <begin position="203"/>
        <end position="239"/>
    </location>
</feature>
<name>A0A401TNV0_CHIPU</name>
<protein>
    <submittedName>
        <fullName evidence="2">Uncharacterized protein</fullName>
    </submittedName>
</protein>
<organism evidence="2 3">
    <name type="scientific">Chiloscyllium punctatum</name>
    <name type="common">Brownbanded bambooshark</name>
    <name type="synonym">Hemiscyllium punctatum</name>
    <dbReference type="NCBI Taxonomy" id="137246"/>
    <lineage>
        <taxon>Eukaryota</taxon>
        <taxon>Metazoa</taxon>
        <taxon>Chordata</taxon>
        <taxon>Craniata</taxon>
        <taxon>Vertebrata</taxon>
        <taxon>Chondrichthyes</taxon>
        <taxon>Elasmobranchii</taxon>
        <taxon>Galeomorphii</taxon>
        <taxon>Galeoidea</taxon>
        <taxon>Orectolobiformes</taxon>
        <taxon>Hemiscylliidae</taxon>
        <taxon>Chiloscyllium</taxon>
    </lineage>
</organism>
<sequence>PGPHSSSTNPAGGLVGERAGWGGWGGLGSAFGLQLASRWPPPPAVTGFRQRQASGSVSPPPFWRQDGRLRSPSRGFDSDRPQAPFRGLQLASRWMPPPLTVTGFRQGQASGSILVSRWLPPARRHGVSTGTGLRLHSGVKMAASARRREGFDSDRPRAPFRGLRFGDKTAACARRREGFDRDRPRAPFRGLRVGVKMAANARRQVEASFRRRAQLRSGVGGATGPPHRPALRPAVSDDG</sequence>
<evidence type="ECO:0000313" key="3">
    <source>
        <dbReference type="Proteomes" id="UP000287033"/>
    </source>
</evidence>
<dbReference type="Proteomes" id="UP000287033">
    <property type="component" value="Unassembled WGS sequence"/>
</dbReference>
<evidence type="ECO:0000256" key="1">
    <source>
        <dbReference type="SAM" id="MobiDB-lite"/>
    </source>
</evidence>
<dbReference type="EMBL" id="BEZZ01121175">
    <property type="protein sequence ID" value="GCC44292.1"/>
    <property type="molecule type" value="Genomic_DNA"/>
</dbReference>